<dbReference type="STRING" id="139825.A0A401GZR6"/>
<dbReference type="GO" id="GO:0005634">
    <property type="term" value="C:nucleus"/>
    <property type="evidence" value="ECO:0007669"/>
    <property type="project" value="TreeGrafter"/>
</dbReference>
<name>A0A401GZR6_9APHY</name>
<dbReference type="EMBL" id="BFAD01000011">
    <property type="protein sequence ID" value="GBE87650.1"/>
    <property type="molecule type" value="Genomic_DNA"/>
</dbReference>
<protein>
    <recommendedName>
        <fullName evidence="9">SET domain-containing protein</fullName>
    </recommendedName>
</protein>
<dbReference type="Pfam" id="PF01753">
    <property type="entry name" value="zf-MYND"/>
    <property type="match status" value="1"/>
</dbReference>
<dbReference type="Gene3D" id="2.170.270.10">
    <property type="entry name" value="SET domain"/>
    <property type="match status" value="1"/>
</dbReference>
<evidence type="ECO:0000256" key="1">
    <source>
        <dbReference type="ARBA" id="ARBA00022723"/>
    </source>
</evidence>
<evidence type="ECO:0000256" key="4">
    <source>
        <dbReference type="PROSITE-ProRule" id="PRU00134"/>
    </source>
</evidence>
<dbReference type="GO" id="GO:0008270">
    <property type="term" value="F:zinc ion binding"/>
    <property type="evidence" value="ECO:0007669"/>
    <property type="project" value="UniProtKB-KW"/>
</dbReference>
<keyword evidence="8" id="KW-1185">Reference proteome</keyword>
<evidence type="ECO:0000313" key="8">
    <source>
        <dbReference type="Proteomes" id="UP000287166"/>
    </source>
</evidence>
<dbReference type="PROSITE" id="PS50280">
    <property type="entry name" value="SET"/>
    <property type="match status" value="1"/>
</dbReference>
<dbReference type="InterPro" id="IPR046341">
    <property type="entry name" value="SET_dom_sf"/>
</dbReference>
<dbReference type="InParanoid" id="A0A401GZR6"/>
<evidence type="ECO:0000256" key="3">
    <source>
        <dbReference type="ARBA" id="ARBA00022833"/>
    </source>
</evidence>
<keyword evidence="1" id="KW-0479">Metal-binding</keyword>
<evidence type="ECO:0000259" key="5">
    <source>
        <dbReference type="PROSITE" id="PS50280"/>
    </source>
</evidence>
<dbReference type="Proteomes" id="UP000287166">
    <property type="component" value="Unassembled WGS sequence"/>
</dbReference>
<dbReference type="Gene3D" id="6.10.140.2220">
    <property type="match status" value="1"/>
</dbReference>
<dbReference type="Gene3D" id="1.10.220.160">
    <property type="match status" value="1"/>
</dbReference>
<dbReference type="OrthoDB" id="265717at2759"/>
<dbReference type="InterPro" id="IPR002893">
    <property type="entry name" value="Znf_MYND"/>
</dbReference>
<evidence type="ECO:0008006" key="9">
    <source>
        <dbReference type="Google" id="ProtNLM"/>
    </source>
</evidence>
<keyword evidence="3" id="KW-0862">Zinc</keyword>
<accession>A0A401GZR6</accession>
<gene>
    <name evidence="7" type="ORF">SCP_1103270</name>
</gene>
<dbReference type="GeneID" id="38784567"/>
<dbReference type="PANTHER" id="PTHR12197:SF251">
    <property type="entry name" value="EG:BACR7C10.4 PROTEIN"/>
    <property type="match status" value="1"/>
</dbReference>
<dbReference type="SUPFAM" id="SSF82199">
    <property type="entry name" value="SET domain"/>
    <property type="match status" value="1"/>
</dbReference>
<dbReference type="Pfam" id="PF00856">
    <property type="entry name" value="SET"/>
    <property type="match status" value="1"/>
</dbReference>
<keyword evidence="2 4" id="KW-0863">Zinc-finger</keyword>
<sequence length="589" mass="63749">MSFSDLRSARQSKQYRSCVKAVASIAQAAPPLRSANDKSERGTPAGTSDGCEVVDLKGLHQSLPSYLKIRKTDRAGRGVYAKNASKTGSVLFFRKPHVSVLSTSCIDTHCSSCCEPAPDSGLRRCTRCRSVWYCGIKCQNSDWSLHKNECIALQRWATSAPSPELAIPSDAIRCLGRILWSAQKEGLDSLWTREIYTMQSHRSSLPPSAFESHTHLAHSIVRYVGVSSPTELAAFGLSSAGDLVDLISRFTTNTFTLTSPSLTPLGVSVCPTIALANHSCDPNAVIVFPRASSDPQAQEPLMHLVAIKDIAPDEEVLTAYVDTTLPQAKRQRELEETYNFSCGCALCSKKLTIDPRASMWCPEKCGGTCPVPTEENNFSRCTQCRAVVSSTNAVLDALRLGQEALDKASFLQYKDPRRAERLTANMIPILSSAGLTPSCHPLLAIYRLRLELLIASLSSSITQEVLDETIRTAAKYSAGLTSVLSPGHPVRGVALAELGKLLAVDEPSSPATGGETKFPPSGAARLRLAYETLVRARDELVVGFGSQTGGGLVGQEVRETLIRLEKELGVWTQGIRNVIVDTPVEKTSQ</sequence>
<evidence type="ECO:0000256" key="2">
    <source>
        <dbReference type="ARBA" id="ARBA00022771"/>
    </source>
</evidence>
<evidence type="ECO:0000259" key="6">
    <source>
        <dbReference type="PROSITE" id="PS50865"/>
    </source>
</evidence>
<proteinExistence type="predicted"/>
<organism evidence="7 8">
    <name type="scientific">Sparassis crispa</name>
    <dbReference type="NCBI Taxonomy" id="139825"/>
    <lineage>
        <taxon>Eukaryota</taxon>
        <taxon>Fungi</taxon>
        <taxon>Dikarya</taxon>
        <taxon>Basidiomycota</taxon>
        <taxon>Agaricomycotina</taxon>
        <taxon>Agaricomycetes</taxon>
        <taxon>Polyporales</taxon>
        <taxon>Sparassidaceae</taxon>
        <taxon>Sparassis</taxon>
    </lineage>
</organism>
<dbReference type="InterPro" id="IPR001214">
    <property type="entry name" value="SET_dom"/>
</dbReference>
<dbReference type="AlphaFoldDB" id="A0A401GZR6"/>
<evidence type="ECO:0000313" key="7">
    <source>
        <dbReference type="EMBL" id="GBE87650.1"/>
    </source>
</evidence>
<reference evidence="7 8" key="1">
    <citation type="journal article" date="2018" name="Sci. Rep.">
        <title>Genome sequence of the cauliflower mushroom Sparassis crispa (Hanabiratake) and its association with beneficial usage.</title>
        <authorList>
            <person name="Kiyama R."/>
            <person name="Furutani Y."/>
            <person name="Kawaguchi K."/>
            <person name="Nakanishi T."/>
        </authorList>
    </citation>
    <scope>NUCLEOTIDE SEQUENCE [LARGE SCALE GENOMIC DNA]</scope>
</reference>
<feature type="domain" description="SET" evidence="5">
    <location>
        <begin position="65"/>
        <end position="321"/>
    </location>
</feature>
<dbReference type="PROSITE" id="PS50865">
    <property type="entry name" value="ZF_MYND_2"/>
    <property type="match status" value="1"/>
</dbReference>
<dbReference type="RefSeq" id="XP_027618563.1">
    <property type="nucleotide sequence ID" value="XM_027762762.1"/>
</dbReference>
<feature type="domain" description="MYND-type" evidence="6">
    <location>
        <begin position="110"/>
        <end position="150"/>
    </location>
</feature>
<dbReference type="SUPFAM" id="SSF144232">
    <property type="entry name" value="HIT/MYND zinc finger-like"/>
    <property type="match status" value="1"/>
</dbReference>
<dbReference type="PANTHER" id="PTHR12197">
    <property type="entry name" value="HISTONE-LYSINE N-METHYLTRANSFERASE SMYD"/>
    <property type="match status" value="1"/>
</dbReference>
<dbReference type="InterPro" id="IPR050869">
    <property type="entry name" value="H3K4_H4K5_MeTrfase"/>
</dbReference>
<comment type="caution">
    <text evidence="7">The sequence shown here is derived from an EMBL/GenBank/DDBJ whole genome shotgun (WGS) entry which is preliminary data.</text>
</comment>